<protein>
    <submittedName>
        <fullName evidence="1">Uncharacterized protein</fullName>
    </submittedName>
</protein>
<organism evidence="1 2">
    <name type="scientific">Aspergillus transmontanensis</name>
    <dbReference type="NCBI Taxonomy" id="1034304"/>
    <lineage>
        <taxon>Eukaryota</taxon>
        <taxon>Fungi</taxon>
        <taxon>Dikarya</taxon>
        <taxon>Ascomycota</taxon>
        <taxon>Pezizomycotina</taxon>
        <taxon>Eurotiomycetes</taxon>
        <taxon>Eurotiomycetidae</taxon>
        <taxon>Eurotiales</taxon>
        <taxon>Aspergillaceae</taxon>
        <taxon>Aspergillus</taxon>
        <taxon>Aspergillus subgen. Circumdati</taxon>
    </lineage>
</organism>
<reference evidence="2" key="1">
    <citation type="submission" date="2019-04" db="EMBL/GenBank/DDBJ databases">
        <title>Friends and foes A comparative genomics studyof 23 Aspergillus species from section Flavi.</title>
        <authorList>
            <consortium name="DOE Joint Genome Institute"/>
            <person name="Kjaerbolling I."/>
            <person name="Vesth T."/>
            <person name="Frisvad J.C."/>
            <person name="Nybo J.L."/>
            <person name="Theobald S."/>
            <person name="Kildgaard S."/>
            <person name="Isbrandt T."/>
            <person name="Kuo A."/>
            <person name="Sato A."/>
            <person name="Lyhne E.K."/>
            <person name="Kogle M.E."/>
            <person name="Wiebenga A."/>
            <person name="Kun R.S."/>
            <person name="Lubbers R.J."/>
            <person name="Makela M.R."/>
            <person name="Barry K."/>
            <person name="Chovatia M."/>
            <person name="Clum A."/>
            <person name="Daum C."/>
            <person name="Haridas S."/>
            <person name="He G."/>
            <person name="LaButti K."/>
            <person name="Lipzen A."/>
            <person name="Mondo S."/>
            <person name="Riley R."/>
            <person name="Salamov A."/>
            <person name="Simmons B.A."/>
            <person name="Magnuson J.K."/>
            <person name="Henrissat B."/>
            <person name="Mortensen U.H."/>
            <person name="Larsen T.O."/>
            <person name="Devries R.P."/>
            <person name="Grigoriev I.V."/>
            <person name="Machida M."/>
            <person name="Baker S.E."/>
            <person name="Andersen M.R."/>
        </authorList>
    </citation>
    <scope>NUCLEOTIDE SEQUENCE [LARGE SCALE GENOMIC DNA]</scope>
    <source>
        <strain evidence="2">CBS 130015</strain>
    </source>
</reference>
<evidence type="ECO:0000313" key="1">
    <source>
        <dbReference type="EMBL" id="KAE8318866.1"/>
    </source>
</evidence>
<proteinExistence type="predicted"/>
<evidence type="ECO:0000313" key="2">
    <source>
        <dbReference type="Proteomes" id="UP000325433"/>
    </source>
</evidence>
<keyword evidence="2" id="KW-1185">Reference proteome</keyword>
<dbReference type="EMBL" id="ML738296">
    <property type="protein sequence ID" value="KAE8318866.1"/>
    <property type="molecule type" value="Genomic_DNA"/>
</dbReference>
<dbReference type="AlphaFoldDB" id="A0A5N6WEM0"/>
<sequence>MPALKFTGNVTGSNRVGKYYHEEPRLKEHIHDLSRDEGFLSLRADTIKLIVSYLTFLGRFRLKICSIEVPKCLIVDSCIHLVKESISTLHPRSQNQHRIRHAAALLQRCHFLTRVWIYEKRLMFQRKHRCILQSVHHHRPVVVRVRLKSGAKTEVMNHYGYNTLGIRNETQSRGVHQLVVKYGTNIEFVSLN</sequence>
<name>A0A5N6WEM0_9EURO</name>
<gene>
    <name evidence="1" type="ORF">BDV41DRAFT_571781</name>
</gene>
<accession>A0A5N6WEM0</accession>
<dbReference type="Proteomes" id="UP000325433">
    <property type="component" value="Unassembled WGS sequence"/>
</dbReference>